<feature type="transmembrane region" description="Helical" evidence="9">
    <location>
        <begin position="164"/>
        <end position="186"/>
    </location>
</feature>
<feature type="transmembrane region" description="Helical" evidence="9">
    <location>
        <begin position="294"/>
        <end position="327"/>
    </location>
</feature>
<feature type="transmembrane region" description="Helical" evidence="9">
    <location>
        <begin position="373"/>
        <end position="395"/>
    </location>
</feature>
<feature type="region of interest" description="Disordered" evidence="8">
    <location>
        <begin position="470"/>
        <end position="490"/>
    </location>
</feature>
<feature type="transmembrane region" description="Helical" evidence="9">
    <location>
        <begin position="32"/>
        <end position="53"/>
    </location>
</feature>
<feature type="domain" description="Amino acid permease/ SLC12A" evidence="10">
    <location>
        <begin position="29"/>
        <end position="466"/>
    </location>
</feature>
<accession>A0A0R1QVC5</accession>
<feature type="transmembrane region" description="Helical" evidence="9">
    <location>
        <begin position="102"/>
        <end position="124"/>
    </location>
</feature>
<keyword evidence="4 9" id="KW-0812">Transmembrane</keyword>
<evidence type="ECO:0000313" key="12">
    <source>
        <dbReference type="Proteomes" id="UP000051835"/>
    </source>
</evidence>
<keyword evidence="2" id="KW-0813">Transport</keyword>
<keyword evidence="7 9" id="KW-0472">Membrane</keyword>
<dbReference type="InterPro" id="IPR004841">
    <property type="entry name" value="AA-permease/SLC12A_dom"/>
</dbReference>
<dbReference type="GO" id="GO:0005886">
    <property type="term" value="C:plasma membrane"/>
    <property type="evidence" value="ECO:0007669"/>
    <property type="project" value="UniProtKB-SubCell"/>
</dbReference>
<dbReference type="PATRIC" id="fig|1423805.4.peg.21"/>
<dbReference type="Pfam" id="PF00324">
    <property type="entry name" value="AA_permease"/>
    <property type="match status" value="1"/>
</dbReference>
<sequence length="490" mass="53814">MYFNKGEVKMKNTQSNSNQSFSRELKSRHVQLIALGGTIGTGLFLGSGQGIHLAGSSILFAYLITGVMCFLLMRALGELLLSDLNTHSYIDFIRRYLGENMSFVAGWTYWICWITIAMAEITAAGQYMQYWFPGLPQWVTGLVLLGILLLLNSVTVSAFGETEFWFAIIKIVAIVALIIAGIYMVAVHFPTPVGHASVANLTNGGFFANGWKGFFLSFQMVLFSFVGIEMVGMTASETADPKKVIPKAINEIPMRIILFYLGSLLALMCIYPWQSISATSSPFVQVFKNAGIQTAASIINFVVLTAAASACNSSLFTTGRMLFSLTYRGKSKFAKRMGTLSKAQVPVHALRFSTVIIAVSVFLNLIIPGHVFAFVASVATTCFLFIWGSIVLAHIKYRRQLQATKQPGHGFKMPLFPFTDYAVLVFLAGVGVILLFRTDTLIALVGSAIWLVGLWLGKRLRNREKASEMVRASSTTSTTDSDIESDDSDR</sequence>
<evidence type="ECO:0000259" key="10">
    <source>
        <dbReference type="Pfam" id="PF00324"/>
    </source>
</evidence>
<keyword evidence="5" id="KW-0029">Amino-acid transport</keyword>
<evidence type="ECO:0000256" key="2">
    <source>
        <dbReference type="ARBA" id="ARBA00022448"/>
    </source>
</evidence>
<evidence type="ECO:0000256" key="1">
    <source>
        <dbReference type="ARBA" id="ARBA00004651"/>
    </source>
</evidence>
<dbReference type="GO" id="GO:0006865">
    <property type="term" value="P:amino acid transport"/>
    <property type="evidence" value="ECO:0007669"/>
    <property type="project" value="UniProtKB-KW"/>
</dbReference>
<reference evidence="11 12" key="1">
    <citation type="journal article" date="2015" name="Genome Announc.">
        <title>Expanding the biotechnology potential of lactobacilli through comparative genomics of 213 strains and associated genera.</title>
        <authorList>
            <person name="Sun Z."/>
            <person name="Harris H.M."/>
            <person name="McCann A."/>
            <person name="Guo C."/>
            <person name="Argimon S."/>
            <person name="Zhang W."/>
            <person name="Yang X."/>
            <person name="Jeffery I.B."/>
            <person name="Cooney J.C."/>
            <person name="Kagawa T.F."/>
            <person name="Liu W."/>
            <person name="Song Y."/>
            <person name="Salvetti E."/>
            <person name="Wrobel A."/>
            <person name="Rasinkangas P."/>
            <person name="Parkhill J."/>
            <person name="Rea M.C."/>
            <person name="O'Sullivan O."/>
            <person name="Ritari J."/>
            <person name="Douillard F.P."/>
            <person name="Paul Ross R."/>
            <person name="Yang R."/>
            <person name="Briner A.E."/>
            <person name="Felis G.E."/>
            <person name="de Vos W.M."/>
            <person name="Barrangou R."/>
            <person name="Klaenhammer T.R."/>
            <person name="Caufield P.W."/>
            <person name="Cui Y."/>
            <person name="Zhang H."/>
            <person name="O'Toole P.W."/>
        </authorList>
    </citation>
    <scope>NUCLEOTIDE SEQUENCE [LARGE SCALE GENOMIC DNA]</scope>
    <source>
        <strain evidence="11 12">DSM 15429</strain>
    </source>
</reference>
<dbReference type="PANTHER" id="PTHR43495:SF2">
    <property type="entry name" value="D-SERINE_D-ALANINE_GLYCINE TRANSPORTER"/>
    <property type="match status" value="1"/>
</dbReference>
<feature type="compositionally biased region" description="Acidic residues" evidence="8">
    <location>
        <begin position="481"/>
        <end position="490"/>
    </location>
</feature>
<keyword evidence="3" id="KW-1003">Cell membrane</keyword>
<dbReference type="PANTHER" id="PTHR43495">
    <property type="entry name" value="GABA PERMEASE"/>
    <property type="match status" value="1"/>
</dbReference>
<dbReference type="AlphaFoldDB" id="A0A0R1QVC5"/>
<evidence type="ECO:0000256" key="7">
    <source>
        <dbReference type="ARBA" id="ARBA00023136"/>
    </source>
</evidence>
<dbReference type="GO" id="GO:0055085">
    <property type="term" value="P:transmembrane transport"/>
    <property type="evidence" value="ECO:0007669"/>
    <property type="project" value="InterPro"/>
</dbReference>
<evidence type="ECO:0000313" key="11">
    <source>
        <dbReference type="EMBL" id="KRL46554.1"/>
    </source>
</evidence>
<evidence type="ECO:0000256" key="6">
    <source>
        <dbReference type="ARBA" id="ARBA00022989"/>
    </source>
</evidence>
<dbReference type="PIRSF" id="PIRSF006060">
    <property type="entry name" value="AA_transporter"/>
    <property type="match status" value="1"/>
</dbReference>
<dbReference type="Gene3D" id="1.20.1740.10">
    <property type="entry name" value="Amino acid/polyamine transporter I"/>
    <property type="match status" value="1"/>
</dbReference>
<dbReference type="FunFam" id="1.20.1740.10:FF:000001">
    <property type="entry name" value="Amino acid permease"/>
    <property type="match status" value="1"/>
</dbReference>
<feature type="transmembrane region" description="Helical" evidence="9">
    <location>
        <begin position="415"/>
        <end position="435"/>
    </location>
</feature>
<dbReference type="Proteomes" id="UP000051835">
    <property type="component" value="Unassembled WGS sequence"/>
</dbReference>
<feature type="transmembrane region" description="Helical" evidence="9">
    <location>
        <begin position="256"/>
        <end position="274"/>
    </location>
</feature>
<evidence type="ECO:0000256" key="4">
    <source>
        <dbReference type="ARBA" id="ARBA00022692"/>
    </source>
</evidence>
<evidence type="ECO:0000256" key="8">
    <source>
        <dbReference type="SAM" id="MobiDB-lite"/>
    </source>
</evidence>
<organism evidence="11 12">
    <name type="scientific">Levilactobacillus spicheri DSM 15429</name>
    <dbReference type="NCBI Taxonomy" id="1423805"/>
    <lineage>
        <taxon>Bacteria</taxon>
        <taxon>Bacillati</taxon>
        <taxon>Bacillota</taxon>
        <taxon>Bacilli</taxon>
        <taxon>Lactobacillales</taxon>
        <taxon>Lactobacillaceae</taxon>
        <taxon>Levilactobacillus</taxon>
    </lineage>
</organism>
<dbReference type="EMBL" id="AZFC01000035">
    <property type="protein sequence ID" value="KRL46554.1"/>
    <property type="molecule type" value="Genomic_DNA"/>
</dbReference>
<comment type="subcellular location">
    <subcellularLocation>
        <location evidence="1">Cell membrane</location>
        <topology evidence="1">Multi-pass membrane protein</topology>
    </subcellularLocation>
</comment>
<proteinExistence type="predicted"/>
<name>A0A0R1QVC5_9LACO</name>
<feature type="transmembrane region" description="Helical" evidence="9">
    <location>
        <begin position="214"/>
        <end position="235"/>
    </location>
</feature>
<evidence type="ECO:0000256" key="5">
    <source>
        <dbReference type="ARBA" id="ARBA00022970"/>
    </source>
</evidence>
<evidence type="ECO:0000256" key="3">
    <source>
        <dbReference type="ARBA" id="ARBA00022475"/>
    </source>
</evidence>
<keyword evidence="6 9" id="KW-1133">Transmembrane helix</keyword>
<feature type="transmembrane region" description="Helical" evidence="9">
    <location>
        <begin position="348"/>
        <end position="367"/>
    </location>
</feature>
<comment type="caution">
    <text evidence="11">The sequence shown here is derived from an EMBL/GenBank/DDBJ whole genome shotgun (WGS) entry which is preliminary data.</text>
</comment>
<feature type="transmembrane region" description="Helical" evidence="9">
    <location>
        <begin position="130"/>
        <end position="152"/>
    </location>
</feature>
<protein>
    <submittedName>
        <fullName evidence="11">Gamma-aminobutyrate permease related permease</fullName>
    </submittedName>
</protein>
<feature type="transmembrane region" description="Helical" evidence="9">
    <location>
        <begin position="441"/>
        <end position="457"/>
    </location>
</feature>
<gene>
    <name evidence="11" type="ORF">FD37_GL000018</name>
</gene>
<feature type="transmembrane region" description="Helical" evidence="9">
    <location>
        <begin position="59"/>
        <end position="81"/>
    </location>
</feature>
<evidence type="ECO:0000256" key="9">
    <source>
        <dbReference type="SAM" id="Phobius"/>
    </source>
</evidence>